<dbReference type="InterPro" id="IPR013216">
    <property type="entry name" value="Methyltransf_11"/>
</dbReference>
<dbReference type="Gene3D" id="3.40.50.150">
    <property type="entry name" value="Vaccinia Virus protein VP39"/>
    <property type="match status" value="1"/>
</dbReference>
<dbReference type="RefSeq" id="WP_160358032.1">
    <property type="nucleotide sequence ID" value="NZ_WSRQ01000003.1"/>
</dbReference>
<dbReference type="AlphaFoldDB" id="A0A964RJH5"/>
<evidence type="ECO:0000313" key="4">
    <source>
        <dbReference type="Proteomes" id="UP000656077"/>
    </source>
</evidence>
<dbReference type="PROSITE" id="PS50937">
    <property type="entry name" value="HTH_MERR_2"/>
    <property type="match status" value="1"/>
</dbReference>
<dbReference type="GO" id="GO:0003677">
    <property type="term" value="F:DNA binding"/>
    <property type="evidence" value="ECO:0007669"/>
    <property type="project" value="UniProtKB-KW"/>
</dbReference>
<dbReference type="CDD" id="cd02440">
    <property type="entry name" value="AdoMet_MTases"/>
    <property type="match status" value="1"/>
</dbReference>
<keyword evidence="1" id="KW-0238">DNA-binding</keyword>
<dbReference type="InterPro" id="IPR009061">
    <property type="entry name" value="DNA-bd_dom_put_sf"/>
</dbReference>
<comment type="caution">
    <text evidence="3">The sequence shown here is derived from an EMBL/GenBank/DDBJ whole genome shotgun (WGS) entry which is preliminary data.</text>
</comment>
<dbReference type="InterPro" id="IPR029063">
    <property type="entry name" value="SAM-dependent_MTases_sf"/>
</dbReference>
<dbReference type="PRINTS" id="PR00040">
    <property type="entry name" value="HTHMERR"/>
</dbReference>
<dbReference type="SMART" id="SM00422">
    <property type="entry name" value="HTH_MERR"/>
    <property type="match status" value="1"/>
</dbReference>
<dbReference type="GO" id="GO:0008757">
    <property type="term" value="F:S-adenosylmethionine-dependent methyltransferase activity"/>
    <property type="evidence" value="ECO:0007669"/>
    <property type="project" value="InterPro"/>
</dbReference>
<dbReference type="SUPFAM" id="SSF46955">
    <property type="entry name" value="Putative DNA-binding domain"/>
    <property type="match status" value="1"/>
</dbReference>
<dbReference type="SUPFAM" id="SSF53335">
    <property type="entry name" value="S-adenosyl-L-methionine-dependent methyltransferases"/>
    <property type="match status" value="1"/>
</dbReference>
<evidence type="ECO:0000256" key="1">
    <source>
        <dbReference type="ARBA" id="ARBA00023125"/>
    </source>
</evidence>
<dbReference type="Pfam" id="PF08241">
    <property type="entry name" value="Methyltransf_11"/>
    <property type="match status" value="1"/>
</dbReference>
<dbReference type="PANTHER" id="PTHR30204:SF96">
    <property type="entry name" value="CHROMOSOME-ANCHORING PROTEIN RACA"/>
    <property type="match status" value="1"/>
</dbReference>
<dbReference type="Gene3D" id="1.10.1660.10">
    <property type="match status" value="1"/>
</dbReference>
<dbReference type="PANTHER" id="PTHR30204">
    <property type="entry name" value="REDOX-CYCLING DRUG-SENSING TRANSCRIPTIONAL ACTIVATOR SOXR"/>
    <property type="match status" value="1"/>
</dbReference>
<dbReference type="GO" id="GO:0032259">
    <property type="term" value="P:methylation"/>
    <property type="evidence" value="ECO:0007669"/>
    <property type="project" value="UniProtKB-KW"/>
</dbReference>
<gene>
    <name evidence="3" type="ORF">GKZ28_02995</name>
</gene>
<dbReference type="GO" id="GO:0003700">
    <property type="term" value="F:DNA-binding transcription factor activity"/>
    <property type="evidence" value="ECO:0007669"/>
    <property type="project" value="InterPro"/>
</dbReference>
<name>A0A964RJH5_9CLOT</name>
<organism evidence="3 4">
    <name type="scientific">Clostridium chromiireducens</name>
    <dbReference type="NCBI Taxonomy" id="225345"/>
    <lineage>
        <taxon>Bacteria</taxon>
        <taxon>Bacillati</taxon>
        <taxon>Bacillota</taxon>
        <taxon>Clostridia</taxon>
        <taxon>Eubacteriales</taxon>
        <taxon>Clostridiaceae</taxon>
        <taxon>Clostridium</taxon>
    </lineage>
</organism>
<dbReference type="Pfam" id="PF00376">
    <property type="entry name" value="MerR"/>
    <property type="match status" value="1"/>
</dbReference>
<reference evidence="3" key="1">
    <citation type="submission" date="2019-12" db="EMBL/GenBank/DDBJ databases">
        <title>Microbes associate with the intestines of laboratory mice.</title>
        <authorList>
            <person name="Navarre W."/>
            <person name="Wong E."/>
        </authorList>
    </citation>
    <scope>NUCLEOTIDE SEQUENCE</scope>
    <source>
        <strain evidence="3">NM79_F5</strain>
    </source>
</reference>
<evidence type="ECO:0000259" key="2">
    <source>
        <dbReference type="PROSITE" id="PS50937"/>
    </source>
</evidence>
<dbReference type="InterPro" id="IPR000551">
    <property type="entry name" value="MerR-type_HTH_dom"/>
</dbReference>
<accession>A0A964RJH5</accession>
<evidence type="ECO:0000313" key="3">
    <source>
        <dbReference type="EMBL" id="MVX62672.1"/>
    </source>
</evidence>
<keyword evidence="3" id="KW-0489">Methyltransferase</keyword>
<dbReference type="Proteomes" id="UP000656077">
    <property type="component" value="Unassembled WGS sequence"/>
</dbReference>
<proteinExistence type="predicted"/>
<feature type="domain" description="HTH merR-type" evidence="2">
    <location>
        <begin position="1"/>
        <end position="69"/>
    </location>
</feature>
<keyword evidence="3" id="KW-0808">Transferase</keyword>
<dbReference type="EMBL" id="WSRQ01000003">
    <property type="protein sequence ID" value="MVX62672.1"/>
    <property type="molecule type" value="Genomic_DNA"/>
</dbReference>
<protein>
    <submittedName>
        <fullName evidence="3">Methyltransferase domain-containing protein</fullName>
    </submittedName>
</protein>
<dbReference type="CDD" id="cd01106">
    <property type="entry name" value="HTH_TipAL-Mta"/>
    <property type="match status" value="1"/>
</dbReference>
<dbReference type="InterPro" id="IPR047057">
    <property type="entry name" value="MerR_fam"/>
</dbReference>
<sequence length="386" mass="44437">MKIGEFAKRSGVTVKTLLHYDKIGLLKPSEKTDSGYRIYCEDDFLKLQQITTLKFIGLSLREISHVINESGENLEHMITIQKKALEEKKKHIESVIAVFDKVENKAKESKFIDVNNLINIIKITNMEKSVKEQYKSDKNLNLRSNLHSYNINKIDWDKWCFNQMHFPDQAKVLELGCGVGKLWYKNKDSINKELSITLSDFSKSMLKIAKNRLKEIDYKFTFQEINAENIPYKDGSFDVVIAQHMIYFVPNIEKALSEIRRVLSPGGIFYVTANSCKSMYELNELAENFAPNLGLDSNGFSNRFDLENGRAILQKYFNKIDIEVLDGKIIVNDAEPVVSYKASTIQGNSVLIGERKKEFTKYLEEYIKKQGNISITTKVCMFKAKK</sequence>